<accession>A0ABW5NI15</accession>
<reference evidence="3" key="1">
    <citation type="journal article" date="2019" name="Int. J. Syst. Evol. Microbiol.">
        <title>The Global Catalogue of Microorganisms (GCM) 10K type strain sequencing project: providing services to taxonomists for standard genome sequencing and annotation.</title>
        <authorList>
            <consortium name="The Broad Institute Genomics Platform"/>
            <consortium name="The Broad Institute Genome Sequencing Center for Infectious Disease"/>
            <person name="Wu L."/>
            <person name="Ma J."/>
        </authorList>
    </citation>
    <scope>NUCLEOTIDE SEQUENCE [LARGE SCALE GENOMIC DNA]</scope>
    <source>
        <strain evidence="3">KCTC 42248</strain>
    </source>
</reference>
<evidence type="ECO:0000259" key="1">
    <source>
        <dbReference type="Pfam" id="PF01370"/>
    </source>
</evidence>
<dbReference type="PANTHER" id="PTHR43245">
    <property type="entry name" value="BIFUNCTIONAL POLYMYXIN RESISTANCE PROTEIN ARNA"/>
    <property type="match status" value="1"/>
</dbReference>
<name>A0ABW5NI15_9SPHI</name>
<sequence length="333" mass="37996">MMPLKLLITGASGFVGYHLVRTAKNAGFEVHAAIRKSSNVKDIEQFVDHFIFPDFTNVPALSAALQAESYDYIIHAAALTKAKRESDMIAVNVDYTLNLLSAAFSLETPPKHIHIVSSLAAVGPRAYDPSFYITEETPYQPVTVYGRSKMKMELLVKERFSDKPISIFRPTAVYGPREKDLFILFQTLNKGVDAYIGRGAQSLSFIYVKDLADLLVRSITMNTPNLETYNVTDGNVYNRYQMADIFKSVTQKRMFRMHVPFGIVKRVAEWSEWLYRSSKKTPVIYPERLHELTAGNWACDISKIKHNLEFTPQHDLEAGLTETLAWYKEHRWL</sequence>
<keyword evidence="3" id="KW-1185">Reference proteome</keyword>
<dbReference type="Gene3D" id="3.40.50.720">
    <property type="entry name" value="NAD(P)-binding Rossmann-like Domain"/>
    <property type="match status" value="1"/>
</dbReference>
<dbReference type="InterPro" id="IPR050177">
    <property type="entry name" value="Lipid_A_modif_metabolic_enz"/>
</dbReference>
<dbReference type="RefSeq" id="WP_380866756.1">
    <property type="nucleotide sequence ID" value="NZ_JBHUMA010000004.1"/>
</dbReference>
<proteinExistence type="predicted"/>
<dbReference type="SUPFAM" id="SSF51735">
    <property type="entry name" value="NAD(P)-binding Rossmann-fold domains"/>
    <property type="match status" value="1"/>
</dbReference>
<comment type="caution">
    <text evidence="2">The sequence shown here is derived from an EMBL/GenBank/DDBJ whole genome shotgun (WGS) entry which is preliminary data.</text>
</comment>
<evidence type="ECO:0000313" key="2">
    <source>
        <dbReference type="EMBL" id="MFD2597532.1"/>
    </source>
</evidence>
<dbReference type="Proteomes" id="UP001597393">
    <property type="component" value="Unassembled WGS sequence"/>
</dbReference>
<dbReference type="Pfam" id="PF01370">
    <property type="entry name" value="Epimerase"/>
    <property type="match status" value="1"/>
</dbReference>
<organism evidence="2 3">
    <name type="scientific">Sphingobacterium corticis</name>
    <dbReference type="NCBI Taxonomy" id="1812823"/>
    <lineage>
        <taxon>Bacteria</taxon>
        <taxon>Pseudomonadati</taxon>
        <taxon>Bacteroidota</taxon>
        <taxon>Sphingobacteriia</taxon>
        <taxon>Sphingobacteriales</taxon>
        <taxon>Sphingobacteriaceae</taxon>
        <taxon>Sphingobacterium</taxon>
    </lineage>
</organism>
<dbReference type="InterPro" id="IPR036291">
    <property type="entry name" value="NAD(P)-bd_dom_sf"/>
</dbReference>
<gene>
    <name evidence="2" type="ORF">ACFSQ3_01105</name>
</gene>
<dbReference type="EMBL" id="JBHUMA010000004">
    <property type="protein sequence ID" value="MFD2597532.1"/>
    <property type="molecule type" value="Genomic_DNA"/>
</dbReference>
<dbReference type="InterPro" id="IPR001509">
    <property type="entry name" value="Epimerase_deHydtase"/>
</dbReference>
<protein>
    <submittedName>
        <fullName evidence="2">NAD-dependent epimerase/dehydratase family protein</fullName>
    </submittedName>
</protein>
<dbReference type="PANTHER" id="PTHR43245:SF58">
    <property type="entry name" value="BLL5923 PROTEIN"/>
    <property type="match status" value="1"/>
</dbReference>
<evidence type="ECO:0000313" key="3">
    <source>
        <dbReference type="Proteomes" id="UP001597393"/>
    </source>
</evidence>
<feature type="domain" description="NAD-dependent epimerase/dehydratase" evidence="1">
    <location>
        <begin position="7"/>
        <end position="231"/>
    </location>
</feature>